<keyword evidence="2" id="KW-1185">Reference proteome</keyword>
<accession>A0A0C2IWR5</accession>
<evidence type="ECO:0000313" key="1">
    <source>
        <dbReference type="EMBL" id="KII69789.1"/>
    </source>
</evidence>
<dbReference type="SUPFAM" id="SSF48452">
    <property type="entry name" value="TPR-like"/>
    <property type="match status" value="1"/>
</dbReference>
<sequence length="226" mass="26595">MDHVESTRPKSNIDAWDLMCKANILMEKNQFKEAADTYYESAEIATAQEIRSDFIKERYEDAAKCYLKTKDVRAYECYNKVVDVNVKNGQINRAIQKCFEYGYLLFVELKEEGLYEKLYRKGEDLRLLHDLQHSCVITKFDVPVIEENDEKTLQQAVSDAVDLRKKFQVKELVNGKRVITHESICRNCIQARADLDEFIQEETSRKVKSVFKPLWSMEYDQTINDY</sequence>
<protein>
    <recommendedName>
        <fullName evidence="3">Alpha-soluble NSF attachment protein</fullName>
    </recommendedName>
</protein>
<organism evidence="1 2">
    <name type="scientific">Thelohanellus kitauei</name>
    <name type="common">Myxosporean</name>
    <dbReference type="NCBI Taxonomy" id="669202"/>
    <lineage>
        <taxon>Eukaryota</taxon>
        <taxon>Metazoa</taxon>
        <taxon>Cnidaria</taxon>
        <taxon>Myxozoa</taxon>
        <taxon>Myxosporea</taxon>
        <taxon>Bivalvulida</taxon>
        <taxon>Platysporina</taxon>
        <taxon>Myxobolidae</taxon>
        <taxon>Thelohanellus</taxon>
    </lineage>
</organism>
<reference evidence="1 2" key="1">
    <citation type="journal article" date="2014" name="Genome Biol. Evol.">
        <title>The genome of the myxosporean Thelohanellus kitauei shows adaptations to nutrient acquisition within its fish host.</title>
        <authorList>
            <person name="Yang Y."/>
            <person name="Xiong J."/>
            <person name="Zhou Z."/>
            <person name="Huo F."/>
            <person name="Miao W."/>
            <person name="Ran C."/>
            <person name="Liu Y."/>
            <person name="Zhang J."/>
            <person name="Feng J."/>
            <person name="Wang M."/>
            <person name="Wang M."/>
            <person name="Wang L."/>
            <person name="Yao B."/>
        </authorList>
    </citation>
    <scope>NUCLEOTIDE SEQUENCE [LARGE SCALE GENOMIC DNA]</scope>
    <source>
        <strain evidence="1">Wuqing</strain>
    </source>
</reference>
<evidence type="ECO:0000313" key="2">
    <source>
        <dbReference type="Proteomes" id="UP000031668"/>
    </source>
</evidence>
<comment type="caution">
    <text evidence="1">The sequence shown here is derived from an EMBL/GenBank/DDBJ whole genome shotgun (WGS) entry which is preliminary data.</text>
</comment>
<proteinExistence type="predicted"/>
<dbReference type="InterPro" id="IPR011990">
    <property type="entry name" value="TPR-like_helical_dom_sf"/>
</dbReference>
<name>A0A0C2IWR5_THEKT</name>
<dbReference type="AlphaFoldDB" id="A0A0C2IWR5"/>
<dbReference type="EMBL" id="JWZT01002277">
    <property type="protein sequence ID" value="KII69789.1"/>
    <property type="molecule type" value="Genomic_DNA"/>
</dbReference>
<dbReference type="Pfam" id="PF14938">
    <property type="entry name" value="SNAP"/>
    <property type="match status" value="1"/>
</dbReference>
<evidence type="ECO:0008006" key="3">
    <source>
        <dbReference type="Google" id="ProtNLM"/>
    </source>
</evidence>
<dbReference type="Gene3D" id="1.25.40.10">
    <property type="entry name" value="Tetratricopeptide repeat domain"/>
    <property type="match status" value="1"/>
</dbReference>
<dbReference type="Proteomes" id="UP000031668">
    <property type="component" value="Unassembled WGS sequence"/>
</dbReference>
<gene>
    <name evidence="1" type="ORF">RF11_13406</name>
</gene>